<feature type="compositionally biased region" description="Polar residues" evidence="1">
    <location>
        <begin position="72"/>
        <end position="93"/>
    </location>
</feature>
<dbReference type="EMBL" id="JAWIZZ010000006">
    <property type="protein sequence ID" value="KAK5782252.1"/>
    <property type="molecule type" value="Genomic_DNA"/>
</dbReference>
<comment type="caution">
    <text evidence="2">The sequence shown here is derived from an EMBL/GenBank/DDBJ whole genome shotgun (WGS) entry which is preliminary data.</text>
</comment>
<feature type="region of interest" description="Disordered" evidence="1">
    <location>
        <begin position="27"/>
        <end position="56"/>
    </location>
</feature>
<feature type="region of interest" description="Disordered" evidence="1">
    <location>
        <begin position="69"/>
        <end position="93"/>
    </location>
</feature>
<evidence type="ECO:0000313" key="2">
    <source>
        <dbReference type="EMBL" id="KAK5782252.1"/>
    </source>
</evidence>
<proteinExistence type="predicted"/>
<feature type="compositionally biased region" description="Low complexity" evidence="1">
    <location>
        <begin position="31"/>
        <end position="42"/>
    </location>
</feature>
<organism evidence="2 3">
    <name type="scientific">Arxiozyma heterogenica</name>
    <dbReference type="NCBI Taxonomy" id="278026"/>
    <lineage>
        <taxon>Eukaryota</taxon>
        <taxon>Fungi</taxon>
        <taxon>Dikarya</taxon>
        <taxon>Ascomycota</taxon>
        <taxon>Saccharomycotina</taxon>
        <taxon>Saccharomycetes</taxon>
        <taxon>Saccharomycetales</taxon>
        <taxon>Saccharomycetaceae</taxon>
        <taxon>Arxiozyma</taxon>
    </lineage>
</organism>
<accession>A0AAN8A881</accession>
<gene>
    <name evidence="2" type="ORF">RI543_000182</name>
</gene>
<sequence length="601" mass="68588">MNTFNFDFGEDLPADLANAVRKSFSEPQDTLLSRSHSSASLSQTGDNHSPIASNINLTSMTNPNEILPLSNYKCNNSHNNDQHSNGQASSTGAVNKADTLSELSEDPNTQEVSLQQQSDYQLFKHHYSVAKNTRESITDILHELDIKSGDSTSPQPLSIPSTNIVSENANVFSQALQQQQNKYPEEVISQQEIFQQQLRNPFIDQADTNNRSNMNITKNKFDNDTHINPKTTLDTNIGPNIVIDNNANIINQMTTRRSSIKNVQWIRQLLNPRSSFSGPSQTAMSVNNSFLQKYNISTEISQNDAFSKKALTTKCWVTILKDSSIESIKSMIVLYHSLLLTESKYPMYILHDSSLDVSELGKYNIHTVSIPREYFQDDPNSMNPILLTNSKYQSLLEKKWYILALFVSFINTHYELICYITPTSMIIDNIDELLDDRSINNEIDNETCVLLSNVTLNDSEEPQLIIFKPSNEVSMCIKEYFTLYGDNKEKLHKIDKLLQITDSQVLKELFGETWGNISSDGYITVFELDDESLNISNFVQKDSEPTTRSNAKILDFKNIEPWKMEISHSNTNYNESDRDENNAIKKWYQIWQEFWNIYSNG</sequence>
<dbReference type="InterPro" id="IPR029044">
    <property type="entry name" value="Nucleotide-diphossugar_trans"/>
</dbReference>
<dbReference type="AlphaFoldDB" id="A0AAN8A881"/>
<dbReference type="Proteomes" id="UP001306508">
    <property type="component" value="Unassembled WGS sequence"/>
</dbReference>
<keyword evidence="3" id="KW-1185">Reference proteome</keyword>
<dbReference type="Gene3D" id="3.90.550.10">
    <property type="entry name" value="Spore Coat Polysaccharide Biosynthesis Protein SpsA, Chain A"/>
    <property type="match status" value="1"/>
</dbReference>
<reference evidence="3" key="1">
    <citation type="submission" date="2023-07" db="EMBL/GenBank/DDBJ databases">
        <title>A draft genome of Kazachstania heterogenica Y-27499.</title>
        <authorList>
            <person name="Donic C."/>
            <person name="Kralova J.S."/>
            <person name="Fidel L."/>
            <person name="Ben-Dor S."/>
            <person name="Jung S."/>
        </authorList>
    </citation>
    <scope>NUCLEOTIDE SEQUENCE [LARGE SCALE GENOMIC DNA]</scope>
    <source>
        <strain evidence="3">Y27499</strain>
    </source>
</reference>
<feature type="compositionally biased region" description="Polar residues" evidence="1">
    <location>
        <begin position="43"/>
        <end position="56"/>
    </location>
</feature>
<name>A0AAN8A881_9SACH</name>
<evidence type="ECO:0000256" key="1">
    <source>
        <dbReference type="SAM" id="MobiDB-lite"/>
    </source>
</evidence>
<evidence type="ECO:0000313" key="3">
    <source>
        <dbReference type="Proteomes" id="UP001306508"/>
    </source>
</evidence>
<dbReference type="SUPFAM" id="SSF53448">
    <property type="entry name" value="Nucleotide-diphospho-sugar transferases"/>
    <property type="match status" value="1"/>
</dbReference>
<protein>
    <submittedName>
        <fullName evidence="2">Uncharacterized protein</fullName>
    </submittedName>
</protein>